<dbReference type="InterPro" id="IPR009057">
    <property type="entry name" value="Homeodomain-like_sf"/>
</dbReference>
<evidence type="ECO:0000256" key="1">
    <source>
        <dbReference type="ARBA" id="ARBA00023125"/>
    </source>
</evidence>
<accession>A0A8J2HQ77</accession>
<keyword evidence="5" id="KW-1185">Reference proteome</keyword>
<dbReference type="AlphaFoldDB" id="A0A8J2HQ77"/>
<proteinExistence type="predicted"/>
<evidence type="ECO:0000313" key="4">
    <source>
        <dbReference type="EMBL" id="CAG5137170.1"/>
    </source>
</evidence>
<feature type="domain" description="HTH CENPB-type" evidence="3">
    <location>
        <begin position="48"/>
        <end position="118"/>
    </location>
</feature>
<evidence type="ECO:0000259" key="3">
    <source>
        <dbReference type="PROSITE" id="PS51253"/>
    </source>
</evidence>
<dbReference type="EMBL" id="CAJRGZ010000007">
    <property type="protein sequence ID" value="CAG5137170.1"/>
    <property type="molecule type" value="Genomic_DNA"/>
</dbReference>
<evidence type="ECO:0000313" key="5">
    <source>
        <dbReference type="Proteomes" id="UP000676310"/>
    </source>
</evidence>
<dbReference type="Pfam" id="PF03221">
    <property type="entry name" value="HTH_Tnp_Tc5"/>
    <property type="match status" value="1"/>
</dbReference>
<protein>
    <recommendedName>
        <fullName evidence="3">HTH CENPB-type domain-containing protein</fullName>
    </recommendedName>
</protein>
<dbReference type="InterPro" id="IPR006600">
    <property type="entry name" value="HTH_CenpB_DNA-bd_dom"/>
</dbReference>
<name>A0A8J2HQ77_9PLEO</name>
<dbReference type="SMART" id="SM00674">
    <property type="entry name" value="CENPB"/>
    <property type="match status" value="1"/>
</dbReference>
<dbReference type="PROSITE" id="PS51253">
    <property type="entry name" value="HTH_CENPB"/>
    <property type="match status" value="1"/>
</dbReference>
<feature type="region of interest" description="Disordered" evidence="2">
    <location>
        <begin position="33"/>
        <end position="52"/>
    </location>
</feature>
<dbReference type="GeneID" id="67016284"/>
<dbReference type="Gene3D" id="1.10.10.60">
    <property type="entry name" value="Homeodomain-like"/>
    <property type="match status" value="1"/>
</dbReference>
<dbReference type="SUPFAM" id="SSF46689">
    <property type="entry name" value="Homeodomain-like"/>
    <property type="match status" value="1"/>
</dbReference>
<comment type="caution">
    <text evidence="4">The sequence shown here is derived from an EMBL/GenBank/DDBJ whole genome shotgun (WGS) entry which is preliminary data.</text>
</comment>
<dbReference type="GO" id="GO:0003677">
    <property type="term" value="F:DNA binding"/>
    <property type="evidence" value="ECO:0007669"/>
    <property type="project" value="UniProtKB-KW"/>
</dbReference>
<sequence>MARYTEEDVQNALADLESGVALATAATRHGVPRNTLRGRFNGAQPHQRAHDGEQRLTNVQEEHLEKWILQQEALGYAPTHAQVRAIAIAVLKRQGGHKNLGKKWTSHFVKRHPAIKSKLGRRTSWERINEATPENIRHLFNLYETVSWIPPQRRYNADEGGIMEGQGINGLVIGSSQESPNSVPVKTINARTWTSVVECISAVGVALDPLVIFRAKSIQEQLFKQSFLAQNPGCLKTAYRRFVSEYTAWTDKTKLGKAKFLSFYAEARKIGLREQCIQSGWKATGLYPKNVRKPLGSRWVVVRERPSTPPPSTTDIRTPKRGSDVVKLFSGKSFSPNTRRCVWLTATAFDRTSIMVTMQDREIASLREQVEQANPPKRRKVRRNPNDLFASLAEVLSQTNQEPSQRVRKVRSAKQKVIIVEEERALRREQSNH</sequence>
<dbReference type="OrthoDB" id="4357141at2759"/>
<dbReference type="Proteomes" id="UP000676310">
    <property type="component" value="Unassembled WGS sequence"/>
</dbReference>
<gene>
    <name evidence="4" type="ORF">ALTATR162_LOCUS46</name>
</gene>
<evidence type="ECO:0000256" key="2">
    <source>
        <dbReference type="SAM" id="MobiDB-lite"/>
    </source>
</evidence>
<dbReference type="RefSeq" id="XP_043163574.1">
    <property type="nucleotide sequence ID" value="XM_043307639.1"/>
</dbReference>
<organism evidence="4 5">
    <name type="scientific">Alternaria atra</name>
    <dbReference type="NCBI Taxonomy" id="119953"/>
    <lineage>
        <taxon>Eukaryota</taxon>
        <taxon>Fungi</taxon>
        <taxon>Dikarya</taxon>
        <taxon>Ascomycota</taxon>
        <taxon>Pezizomycotina</taxon>
        <taxon>Dothideomycetes</taxon>
        <taxon>Pleosporomycetidae</taxon>
        <taxon>Pleosporales</taxon>
        <taxon>Pleosporineae</taxon>
        <taxon>Pleosporaceae</taxon>
        <taxon>Alternaria</taxon>
        <taxon>Alternaria sect. Ulocladioides</taxon>
    </lineage>
</organism>
<reference evidence="4" key="1">
    <citation type="submission" date="2021-05" db="EMBL/GenBank/DDBJ databases">
        <authorList>
            <person name="Stam R."/>
        </authorList>
    </citation>
    <scope>NUCLEOTIDE SEQUENCE</scope>
    <source>
        <strain evidence="4">CS162</strain>
    </source>
</reference>
<keyword evidence="1" id="KW-0238">DNA-binding</keyword>